<dbReference type="AlphaFoldDB" id="A0A0J0XHT7"/>
<sequence>MGYSRPLSTRGLNFVTGLLHRPVCTSTIWIQLTPVAARNVTRTDQRAMMMMRRRSGAHPVPQPTSTRSAGLTQQFRSSQASSLLAPATCDFRQESIFLLHL</sequence>
<gene>
    <name evidence="1" type="ORF">CC85DRAFT_146480</name>
</gene>
<protein>
    <submittedName>
        <fullName evidence="1">Uncharacterized protein</fullName>
    </submittedName>
</protein>
<dbReference type="RefSeq" id="XP_018277063.1">
    <property type="nucleotide sequence ID" value="XM_018419557.1"/>
</dbReference>
<accession>A0A0J0XHT7</accession>
<name>A0A0J0XHT7_9TREE</name>
<evidence type="ECO:0000313" key="1">
    <source>
        <dbReference type="EMBL" id="KLT40572.1"/>
    </source>
</evidence>
<dbReference type="EMBL" id="KQ087232">
    <property type="protein sequence ID" value="KLT40572.1"/>
    <property type="molecule type" value="Genomic_DNA"/>
</dbReference>
<keyword evidence="2" id="KW-1185">Reference proteome</keyword>
<evidence type="ECO:0000313" key="2">
    <source>
        <dbReference type="Proteomes" id="UP000053611"/>
    </source>
</evidence>
<proteinExistence type="predicted"/>
<dbReference type="Proteomes" id="UP000053611">
    <property type="component" value="Unassembled WGS sequence"/>
</dbReference>
<dbReference type="GeneID" id="28980160"/>
<organism evidence="1 2">
    <name type="scientific">Cutaneotrichosporon oleaginosum</name>
    <dbReference type="NCBI Taxonomy" id="879819"/>
    <lineage>
        <taxon>Eukaryota</taxon>
        <taxon>Fungi</taxon>
        <taxon>Dikarya</taxon>
        <taxon>Basidiomycota</taxon>
        <taxon>Agaricomycotina</taxon>
        <taxon>Tremellomycetes</taxon>
        <taxon>Trichosporonales</taxon>
        <taxon>Trichosporonaceae</taxon>
        <taxon>Cutaneotrichosporon</taxon>
    </lineage>
</organism>
<reference evidence="1 2" key="1">
    <citation type="submission" date="2015-03" db="EMBL/GenBank/DDBJ databases">
        <title>Genomics and transcriptomics of the oil-accumulating basidiomycete yeast T. oleaginosus allow insights into substrate utilization and the diverse evolutionary trajectories of mating systems in fungi.</title>
        <authorList>
            <consortium name="DOE Joint Genome Institute"/>
            <person name="Kourist R."/>
            <person name="Kracht O."/>
            <person name="Bracharz F."/>
            <person name="Lipzen A."/>
            <person name="Nolan M."/>
            <person name="Ohm R."/>
            <person name="Grigoriev I."/>
            <person name="Sun S."/>
            <person name="Heitman J."/>
            <person name="Bruck T."/>
            <person name="Nowrousian M."/>
        </authorList>
    </citation>
    <scope>NUCLEOTIDE SEQUENCE [LARGE SCALE GENOMIC DNA]</scope>
    <source>
        <strain evidence="1 2">IBC0246</strain>
    </source>
</reference>